<reference evidence="2" key="1">
    <citation type="submission" date="2021-02" db="EMBL/GenBank/DDBJ databases">
        <title>Genomic Encyclopedia of Type Strains, Phase IV (KMG-V): Genome sequencing to study the core and pangenomes of soil and plant-associated prokaryotes.</title>
        <authorList>
            <person name="Whitman W."/>
        </authorList>
    </citation>
    <scope>NUCLEOTIDE SEQUENCE</scope>
    <source>
        <strain evidence="2">USDA 406</strain>
    </source>
</reference>
<dbReference type="AlphaFoldDB" id="A0A8I1YB15"/>
<feature type="transmembrane region" description="Helical" evidence="1">
    <location>
        <begin position="87"/>
        <end position="110"/>
    </location>
</feature>
<evidence type="ECO:0000313" key="2">
    <source>
        <dbReference type="EMBL" id="MBP1296665.1"/>
    </source>
</evidence>
<comment type="caution">
    <text evidence="2">The sequence shown here is derived from an EMBL/GenBank/DDBJ whole genome shotgun (WGS) entry which is preliminary data.</text>
</comment>
<proteinExistence type="predicted"/>
<keyword evidence="1" id="KW-0812">Transmembrane</keyword>
<protein>
    <submittedName>
        <fullName evidence="2">Uncharacterized protein</fullName>
    </submittedName>
</protein>
<dbReference type="Proteomes" id="UP000673383">
    <property type="component" value="Unassembled WGS sequence"/>
</dbReference>
<gene>
    <name evidence="2" type="ORF">JOH49_006418</name>
</gene>
<dbReference type="EMBL" id="JAFICZ010000001">
    <property type="protein sequence ID" value="MBP1296665.1"/>
    <property type="molecule type" value="Genomic_DNA"/>
</dbReference>
<accession>A0A8I1YB15</accession>
<organism evidence="2 3">
    <name type="scientific">Bradyrhizobium elkanii</name>
    <dbReference type="NCBI Taxonomy" id="29448"/>
    <lineage>
        <taxon>Bacteria</taxon>
        <taxon>Pseudomonadati</taxon>
        <taxon>Pseudomonadota</taxon>
        <taxon>Alphaproteobacteria</taxon>
        <taxon>Hyphomicrobiales</taxon>
        <taxon>Nitrobacteraceae</taxon>
        <taxon>Bradyrhizobium</taxon>
    </lineage>
</organism>
<sequence length="197" mass="22015">MRRASSRISLRSCGLHATHRTGPWVRSAPAFLAPSVQVRAERRARLGQIMSRECGCVAHKRCHKFSVTLAKARTHYPKSQLLRDAGATAFLTNPILWLWVLACGYGFWLSPGRRQYLQRRRNRLTVVRAKAGTHYHRSKLLCTIATTGPFNTICCGIWVPAFAGTTAEGVTSTPAARSRIRRRLAGSKRSATSCRRL</sequence>
<evidence type="ECO:0000313" key="3">
    <source>
        <dbReference type="Proteomes" id="UP000673383"/>
    </source>
</evidence>
<keyword evidence="1" id="KW-0472">Membrane</keyword>
<keyword evidence="1" id="KW-1133">Transmembrane helix</keyword>
<evidence type="ECO:0000256" key="1">
    <source>
        <dbReference type="SAM" id="Phobius"/>
    </source>
</evidence>
<name>A0A8I1YB15_BRAEL</name>